<proteinExistence type="predicted"/>
<dbReference type="EMBL" id="JAUDFV010000020">
    <property type="protein sequence ID" value="KAL2740831.1"/>
    <property type="molecule type" value="Genomic_DNA"/>
</dbReference>
<organism evidence="1 2">
    <name type="scientific">Vespula squamosa</name>
    <name type="common">Southern yellow jacket</name>
    <name type="synonym">Wasp</name>
    <dbReference type="NCBI Taxonomy" id="30214"/>
    <lineage>
        <taxon>Eukaryota</taxon>
        <taxon>Metazoa</taxon>
        <taxon>Ecdysozoa</taxon>
        <taxon>Arthropoda</taxon>
        <taxon>Hexapoda</taxon>
        <taxon>Insecta</taxon>
        <taxon>Pterygota</taxon>
        <taxon>Neoptera</taxon>
        <taxon>Endopterygota</taxon>
        <taxon>Hymenoptera</taxon>
        <taxon>Apocrita</taxon>
        <taxon>Aculeata</taxon>
        <taxon>Vespoidea</taxon>
        <taxon>Vespidae</taxon>
        <taxon>Vespinae</taxon>
        <taxon>Vespula</taxon>
    </lineage>
</organism>
<evidence type="ECO:0000313" key="2">
    <source>
        <dbReference type="Proteomes" id="UP001607302"/>
    </source>
</evidence>
<reference evidence="1 2" key="1">
    <citation type="journal article" date="2024" name="Ann. Entomol. Soc. Am.">
        <title>Genomic analyses of the southern and eastern yellowjacket wasps (Hymenoptera: Vespidae) reveal evolutionary signatures of social life.</title>
        <authorList>
            <person name="Catto M.A."/>
            <person name="Caine P.B."/>
            <person name="Orr S.E."/>
            <person name="Hunt B.G."/>
            <person name="Goodisman M.A.D."/>
        </authorList>
    </citation>
    <scope>NUCLEOTIDE SEQUENCE [LARGE SCALE GENOMIC DNA]</scope>
    <source>
        <strain evidence="1">233</strain>
        <tissue evidence="1">Head and thorax</tissue>
    </source>
</reference>
<comment type="caution">
    <text evidence="1">The sequence shown here is derived from an EMBL/GenBank/DDBJ whole genome shotgun (WGS) entry which is preliminary data.</text>
</comment>
<accession>A0ABD2C710</accession>
<gene>
    <name evidence="1" type="ORF">V1478_000972</name>
</gene>
<evidence type="ECO:0000313" key="1">
    <source>
        <dbReference type="EMBL" id="KAL2740831.1"/>
    </source>
</evidence>
<keyword evidence="2" id="KW-1185">Reference proteome</keyword>
<dbReference type="AlphaFoldDB" id="A0ABD2C710"/>
<sequence>MKENQRERKGYGEVTKRKIFETRTYLKLKFLKYICNLPTTEKRLENFNLETKIRGMRKPKDDEGRGVKHGAVALVLGITFGSKGVGEGLLALERIEGRTNGRTGAEWGRGFESEFRGSSCYGTFAATGAAYKPQLRQFLAMLRVVECWVAW</sequence>
<dbReference type="Proteomes" id="UP001607302">
    <property type="component" value="Unassembled WGS sequence"/>
</dbReference>
<name>A0ABD2C710_VESSQ</name>
<protein>
    <submittedName>
        <fullName evidence="1">Uncharacterized protein</fullName>
    </submittedName>
</protein>